<name>A0A6A6DQ78_9PEZI</name>
<dbReference type="InterPro" id="IPR034136">
    <property type="entry name" value="TOPRIM_Topo6A/Spo11"/>
</dbReference>
<feature type="active site" description="O-(5'-phospho-DNA)-tyrosine intermediate" evidence="10">
    <location>
        <position position="193"/>
    </location>
</feature>
<dbReference type="Gene3D" id="1.10.10.10">
    <property type="entry name" value="Winged helix-like DNA-binding domain superfamily/Winged helix DNA-binding domain"/>
    <property type="match status" value="1"/>
</dbReference>
<evidence type="ECO:0000256" key="5">
    <source>
        <dbReference type="ARBA" id="ARBA00022723"/>
    </source>
</evidence>
<dbReference type="InterPro" id="IPR036078">
    <property type="entry name" value="Spo11/TopoVI_A_sf"/>
</dbReference>
<feature type="domain" description="Topoisomerase 6 subunit A/Spo11 TOPRIM" evidence="13">
    <location>
        <begin position="275"/>
        <end position="456"/>
    </location>
</feature>
<dbReference type="GO" id="GO:0003677">
    <property type="term" value="F:DNA binding"/>
    <property type="evidence" value="ECO:0007669"/>
    <property type="project" value="UniProtKB-UniRule"/>
</dbReference>
<evidence type="ECO:0000313" key="15">
    <source>
        <dbReference type="Proteomes" id="UP000800200"/>
    </source>
</evidence>
<sequence>MNADGFEEMLFGFPSSQDSLGYPWEDDSQQDEMLDAPIDTQPAPWILGSSPGEPFYPREDDPGTSMANNFTDPVNVTQQSSSEADAPVPATRDRRHWVIARIESMLEGVVDGLLEDKDQLSIILATRAGTTGRNLDPAKGITPTNSAPKTREITFPGSTPQEAWRFTVLIRILELVHSGLVDNVIMTKRDLYYRHPDLFIKQSVVDRYVDDLACTLGVSRALLNVSAAAKGLVAGNFTIRRLDGIEVNGLSDKEGILIPKLNGDDNLDLSNVLWILVIEKEATFRSLLGSPQLKGLVKQGLILTAKGYPDLATRAFLRHLVDLSPHIPTYALVDFDPDGIAIMSTYKHGSYALAHENVTTKDTHAKSRPLSLPQLCWLGVMSHQVSRTPVTESDTDNCAIVDAPGLMRLTPRDRKKARRMLDSEVCAEHGPEPGWRQGLQAMLMLNIKAEMQILEEQPGGLASWVKTSGCISGYIFSASSAYDNAFLYICINTWTLSIV</sequence>
<evidence type="ECO:0000256" key="7">
    <source>
        <dbReference type="ARBA" id="ARBA00023029"/>
    </source>
</evidence>
<evidence type="ECO:0000256" key="9">
    <source>
        <dbReference type="ARBA" id="ARBA00023235"/>
    </source>
</evidence>
<evidence type="ECO:0000313" key="14">
    <source>
        <dbReference type="EMBL" id="KAF2179806.1"/>
    </source>
</evidence>
<dbReference type="InterPro" id="IPR013049">
    <property type="entry name" value="Spo11/TopoVI_A_N"/>
</dbReference>
<evidence type="ECO:0000256" key="8">
    <source>
        <dbReference type="ARBA" id="ARBA00023125"/>
    </source>
</evidence>
<accession>A0A6A6DQ78</accession>
<keyword evidence="15" id="KW-1185">Reference proteome</keyword>
<dbReference type="Gene3D" id="3.40.1360.10">
    <property type="match status" value="1"/>
</dbReference>
<evidence type="ECO:0000259" key="12">
    <source>
        <dbReference type="Pfam" id="PF04406"/>
    </source>
</evidence>
<dbReference type="Pfam" id="PF04406">
    <property type="entry name" value="TP6A_N"/>
    <property type="match status" value="1"/>
</dbReference>
<feature type="region of interest" description="Disordered" evidence="11">
    <location>
        <begin position="40"/>
        <end position="90"/>
    </location>
</feature>
<dbReference type="EC" id="5.6.2.2" evidence="4"/>
<comment type="cofactor">
    <cofactor evidence="2">
        <name>Mg(2+)</name>
        <dbReference type="ChEBI" id="CHEBI:18420"/>
    </cofactor>
</comment>
<dbReference type="GO" id="GO:0042138">
    <property type="term" value="P:meiotic DNA double-strand break formation"/>
    <property type="evidence" value="ECO:0007669"/>
    <property type="project" value="TreeGrafter"/>
</dbReference>
<dbReference type="AlphaFoldDB" id="A0A6A6DQ78"/>
<dbReference type="FunFam" id="3.40.1360.10:FF:000018">
    <property type="entry name" value="Type II DNA topoisomerase VI subunit A"/>
    <property type="match status" value="1"/>
</dbReference>
<dbReference type="GO" id="GO:0005524">
    <property type="term" value="F:ATP binding"/>
    <property type="evidence" value="ECO:0007669"/>
    <property type="project" value="InterPro"/>
</dbReference>
<reference evidence="14" key="1">
    <citation type="journal article" date="2020" name="Stud. Mycol.">
        <title>101 Dothideomycetes genomes: a test case for predicting lifestyles and emergence of pathogens.</title>
        <authorList>
            <person name="Haridas S."/>
            <person name="Albert R."/>
            <person name="Binder M."/>
            <person name="Bloem J."/>
            <person name="Labutti K."/>
            <person name="Salamov A."/>
            <person name="Andreopoulos B."/>
            <person name="Baker S."/>
            <person name="Barry K."/>
            <person name="Bills G."/>
            <person name="Bluhm B."/>
            <person name="Cannon C."/>
            <person name="Castanera R."/>
            <person name="Culley D."/>
            <person name="Daum C."/>
            <person name="Ezra D."/>
            <person name="Gonzalez J."/>
            <person name="Henrissat B."/>
            <person name="Kuo A."/>
            <person name="Liang C."/>
            <person name="Lipzen A."/>
            <person name="Lutzoni F."/>
            <person name="Magnuson J."/>
            <person name="Mondo S."/>
            <person name="Nolan M."/>
            <person name="Ohm R."/>
            <person name="Pangilinan J."/>
            <person name="Park H.-J."/>
            <person name="Ramirez L."/>
            <person name="Alfaro M."/>
            <person name="Sun H."/>
            <person name="Tritt A."/>
            <person name="Yoshinaga Y."/>
            <person name="Zwiers L.-H."/>
            <person name="Turgeon B."/>
            <person name="Goodwin S."/>
            <person name="Spatafora J."/>
            <person name="Crous P."/>
            <person name="Grigoriev I."/>
        </authorList>
    </citation>
    <scope>NUCLEOTIDE SEQUENCE</scope>
    <source>
        <strain evidence="14">CBS 207.26</strain>
    </source>
</reference>
<comment type="similarity">
    <text evidence="3 10">Belongs to the TOP6A family.</text>
</comment>
<feature type="compositionally biased region" description="Polar residues" evidence="11">
    <location>
        <begin position="65"/>
        <end position="83"/>
    </location>
</feature>
<evidence type="ECO:0000259" key="13">
    <source>
        <dbReference type="Pfam" id="PF21180"/>
    </source>
</evidence>
<dbReference type="PANTHER" id="PTHR10848">
    <property type="entry name" value="MEIOTIC RECOMBINATION PROTEIN SPO11"/>
    <property type="match status" value="1"/>
</dbReference>
<protein>
    <recommendedName>
        <fullName evidence="4">DNA topoisomerase (ATP-hydrolyzing)</fullName>
        <ecNumber evidence="4">5.6.2.2</ecNumber>
    </recommendedName>
</protein>
<evidence type="ECO:0000256" key="1">
    <source>
        <dbReference type="ARBA" id="ARBA00000185"/>
    </source>
</evidence>
<evidence type="ECO:0000256" key="10">
    <source>
        <dbReference type="PROSITE-ProRule" id="PRU01385"/>
    </source>
</evidence>
<keyword evidence="6" id="KW-0460">Magnesium</keyword>
<evidence type="ECO:0000256" key="2">
    <source>
        <dbReference type="ARBA" id="ARBA00001946"/>
    </source>
</evidence>
<dbReference type="PROSITE" id="PS52041">
    <property type="entry name" value="TOPO_IIB"/>
    <property type="match status" value="1"/>
</dbReference>
<dbReference type="GO" id="GO:0007131">
    <property type="term" value="P:reciprocal meiotic recombination"/>
    <property type="evidence" value="ECO:0007669"/>
    <property type="project" value="TreeGrafter"/>
</dbReference>
<dbReference type="GO" id="GO:0000228">
    <property type="term" value="C:nuclear chromosome"/>
    <property type="evidence" value="ECO:0007669"/>
    <property type="project" value="TreeGrafter"/>
</dbReference>
<gene>
    <name evidence="14" type="ORF">K469DRAFT_741430</name>
</gene>
<evidence type="ECO:0000256" key="4">
    <source>
        <dbReference type="ARBA" id="ARBA00012895"/>
    </source>
</evidence>
<dbReference type="PANTHER" id="PTHR10848:SF0">
    <property type="entry name" value="MEIOTIC RECOMBINATION PROTEIN SPO11"/>
    <property type="match status" value="1"/>
</dbReference>
<dbReference type="PRINTS" id="PR01550">
    <property type="entry name" value="TOP6AFAMILY"/>
</dbReference>
<keyword evidence="5" id="KW-0479">Metal-binding</keyword>
<dbReference type="GO" id="GO:0003918">
    <property type="term" value="F:DNA topoisomerase type II (double strand cut, ATP-hydrolyzing) activity"/>
    <property type="evidence" value="ECO:0007669"/>
    <property type="project" value="UniProtKB-UniRule"/>
</dbReference>
<keyword evidence="8 10" id="KW-0238">DNA-binding</keyword>
<dbReference type="CDD" id="cd00223">
    <property type="entry name" value="TOPRIM_TopoIIB_SPO"/>
    <property type="match status" value="1"/>
</dbReference>
<dbReference type="GO" id="GO:0046872">
    <property type="term" value="F:metal ion binding"/>
    <property type="evidence" value="ECO:0007669"/>
    <property type="project" value="UniProtKB-KW"/>
</dbReference>
<dbReference type="OrthoDB" id="5377392at2759"/>
<evidence type="ECO:0000256" key="6">
    <source>
        <dbReference type="ARBA" id="ARBA00022842"/>
    </source>
</evidence>
<dbReference type="Pfam" id="PF21180">
    <property type="entry name" value="TOP6A-Spo11_Toprim"/>
    <property type="match status" value="1"/>
</dbReference>
<dbReference type="EMBL" id="ML994662">
    <property type="protein sequence ID" value="KAF2179806.1"/>
    <property type="molecule type" value="Genomic_DNA"/>
</dbReference>
<dbReference type="GO" id="GO:0000706">
    <property type="term" value="P:meiotic DNA double-strand break processing"/>
    <property type="evidence" value="ECO:0007669"/>
    <property type="project" value="TreeGrafter"/>
</dbReference>
<feature type="domain" description="Spo11/DNA topoisomerase VI subunit A N-terminal" evidence="12">
    <location>
        <begin position="164"/>
        <end position="225"/>
    </location>
</feature>
<comment type="catalytic activity">
    <reaction evidence="1 10">
        <text>ATP-dependent breakage, passage and rejoining of double-stranded DNA.</text>
        <dbReference type="EC" id="5.6.2.2"/>
    </reaction>
</comment>
<dbReference type="SUPFAM" id="SSF56726">
    <property type="entry name" value="DNA topoisomerase IV, alpha subunit"/>
    <property type="match status" value="1"/>
</dbReference>
<dbReference type="InterPro" id="IPR036388">
    <property type="entry name" value="WH-like_DNA-bd_sf"/>
</dbReference>
<organism evidence="14 15">
    <name type="scientific">Zopfia rhizophila CBS 207.26</name>
    <dbReference type="NCBI Taxonomy" id="1314779"/>
    <lineage>
        <taxon>Eukaryota</taxon>
        <taxon>Fungi</taxon>
        <taxon>Dikarya</taxon>
        <taxon>Ascomycota</taxon>
        <taxon>Pezizomycotina</taxon>
        <taxon>Dothideomycetes</taxon>
        <taxon>Dothideomycetes incertae sedis</taxon>
        <taxon>Zopfiaceae</taxon>
        <taxon>Zopfia</taxon>
    </lineage>
</organism>
<dbReference type="Proteomes" id="UP000800200">
    <property type="component" value="Unassembled WGS sequence"/>
</dbReference>
<evidence type="ECO:0000256" key="3">
    <source>
        <dbReference type="ARBA" id="ARBA00006559"/>
    </source>
</evidence>
<keyword evidence="7 10" id="KW-0799">Topoisomerase</keyword>
<dbReference type="InterPro" id="IPR002815">
    <property type="entry name" value="Spo11/TopoVI_A"/>
</dbReference>
<keyword evidence="9 10" id="KW-0413">Isomerase</keyword>
<proteinExistence type="inferred from homology"/>
<evidence type="ECO:0000256" key="11">
    <source>
        <dbReference type="SAM" id="MobiDB-lite"/>
    </source>
</evidence>